<dbReference type="Proteomes" id="UP000252139">
    <property type="component" value="Unassembled WGS sequence"/>
</dbReference>
<protein>
    <submittedName>
        <fullName evidence="1">Uncharacterized protein</fullName>
    </submittedName>
</protein>
<feature type="non-terminal residue" evidence="1">
    <location>
        <position position="186"/>
    </location>
</feature>
<gene>
    <name evidence="1" type="ORF">CU097_002761</name>
</gene>
<reference evidence="1 2" key="1">
    <citation type="journal article" date="2018" name="G3 (Bethesda)">
        <title>Phylogenetic and Phylogenomic Definition of Rhizopus Species.</title>
        <authorList>
            <person name="Gryganskyi A.P."/>
            <person name="Golan J."/>
            <person name="Dolatabadi S."/>
            <person name="Mondo S."/>
            <person name="Robb S."/>
            <person name="Idnurm A."/>
            <person name="Muszewska A."/>
            <person name="Steczkiewicz K."/>
            <person name="Masonjones S."/>
            <person name="Liao H.L."/>
            <person name="Gajdeczka M.T."/>
            <person name="Anike F."/>
            <person name="Vuek A."/>
            <person name="Anishchenko I.M."/>
            <person name="Voigt K."/>
            <person name="de Hoog G.S."/>
            <person name="Smith M.E."/>
            <person name="Heitman J."/>
            <person name="Vilgalys R."/>
            <person name="Stajich J.E."/>
        </authorList>
    </citation>
    <scope>NUCLEOTIDE SEQUENCE [LARGE SCALE GENOMIC DNA]</scope>
    <source>
        <strain evidence="1 2">CBS 357.93</strain>
    </source>
</reference>
<name>A0A367ITF7_RHIAZ</name>
<organism evidence="1 2">
    <name type="scientific">Rhizopus azygosporus</name>
    <name type="common">Rhizopus microsporus var. azygosporus</name>
    <dbReference type="NCBI Taxonomy" id="86630"/>
    <lineage>
        <taxon>Eukaryota</taxon>
        <taxon>Fungi</taxon>
        <taxon>Fungi incertae sedis</taxon>
        <taxon>Mucoromycota</taxon>
        <taxon>Mucoromycotina</taxon>
        <taxon>Mucoromycetes</taxon>
        <taxon>Mucorales</taxon>
        <taxon>Mucorineae</taxon>
        <taxon>Rhizopodaceae</taxon>
        <taxon>Rhizopus</taxon>
    </lineage>
</organism>
<feature type="non-terminal residue" evidence="1">
    <location>
        <position position="1"/>
    </location>
</feature>
<dbReference type="AlphaFoldDB" id="A0A367ITF7"/>
<evidence type="ECO:0000313" key="2">
    <source>
        <dbReference type="Proteomes" id="UP000252139"/>
    </source>
</evidence>
<keyword evidence="2" id="KW-1185">Reference proteome</keyword>
<proteinExistence type="predicted"/>
<sequence>KSQQEQVVKFVDAMNLRPLSMISHDGVEENALIHKNIAAKICANKYDDISLVYDTKKRKLNEDSMLEIIPELHCVLSGSSYNKIIFDEDFVELDDDWAKFLNEDWAVKPQMRFACSHLNLEFDDEVHTAVVSSVAVIEEIQSLIQENPLFNKFLVEAVLDITSEMTANLGRIAKLEGYSTVMNNLS</sequence>
<comment type="caution">
    <text evidence="1">The sequence shown here is derived from an EMBL/GenBank/DDBJ whole genome shotgun (WGS) entry which is preliminary data.</text>
</comment>
<dbReference type="EMBL" id="PJQL01003640">
    <property type="protein sequence ID" value="RCH80984.1"/>
    <property type="molecule type" value="Genomic_DNA"/>
</dbReference>
<accession>A0A367ITF7</accession>
<evidence type="ECO:0000313" key="1">
    <source>
        <dbReference type="EMBL" id="RCH80984.1"/>
    </source>
</evidence>
<dbReference type="OrthoDB" id="2250876at2759"/>